<sequence>MSSFHVFVLLVSAVLLINRACCSIPTEQVVATSDDQAQKYTTADSVSSAHASYQGLEARAEASVGFFIKLVDWFNGIRSKFPQPFGLSRQPVMAEVREPPVVSGTRPVRRPEPDVRTESIAKVNFVGKLGQPSVESGTLHVRNADAEAHPVTNDNGLTSASAAVKATLAGPYPELHPPVTGHPEACTGDSTSYLF</sequence>
<feature type="chain" id="PRO_5043898032" description="Secreted protein" evidence="2">
    <location>
        <begin position="24"/>
        <end position="195"/>
    </location>
</feature>
<accession>A0AAV1U2Z0</accession>
<dbReference type="EMBL" id="CAKLBY020000116">
    <property type="protein sequence ID" value="CAK7927810.1"/>
    <property type="molecule type" value="Genomic_DNA"/>
</dbReference>
<protein>
    <recommendedName>
        <fullName evidence="5">Secreted protein</fullName>
    </recommendedName>
</protein>
<feature type="region of interest" description="Disordered" evidence="1">
    <location>
        <begin position="175"/>
        <end position="195"/>
    </location>
</feature>
<keyword evidence="2" id="KW-0732">Signal</keyword>
<reference evidence="3" key="1">
    <citation type="submission" date="2024-01" db="EMBL/GenBank/DDBJ databases">
        <authorList>
            <person name="Webb A."/>
        </authorList>
    </citation>
    <scope>NUCLEOTIDE SEQUENCE</scope>
    <source>
        <strain evidence="3">Pm1</strain>
    </source>
</reference>
<name>A0AAV1U2Z0_9STRA</name>
<feature type="signal peptide" evidence="2">
    <location>
        <begin position="1"/>
        <end position="23"/>
    </location>
</feature>
<evidence type="ECO:0000313" key="3">
    <source>
        <dbReference type="EMBL" id="CAK7927810.1"/>
    </source>
</evidence>
<evidence type="ECO:0000256" key="2">
    <source>
        <dbReference type="SAM" id="SignalP"/>
    </source>
</evidence>
<organism evidence="3 4">
    <name type="scientific">Peronospora matthiolae</name>
    <dbReference type="NCBI Taxonomy" id="2874970"/>
    <lineage>
        <taxon>Eukaryota</taxon>
        <taxon>Sar</taxon>
        <taxon>Stramenopiles</taxon>
        <taxon>Oomycota</taxon>
        <taxon>Peronosporomycetes</taxon>
        <taxon>Peronosporales</taxon>
        <taxon>Peronosporaceae</taxon>
        <taxon>Peronospora</taxon>
    </lineage>
</organism>
<comment type="caution">
    <text evidence="3">The sequence shown here is derived from an EMBL/GenBank/DDBJ whole genome shotgun (WGS) entry which is preliminary data.</text>
</comment>
<gene>
    <name evidence="3" type="ORF">PM001_LOCUS12960</name>
</gene>
<evidence type="ECO:0000313" key="4">
    <source>
        <dbReference type="Proteomes" id="UP001162060"/>
    </source>
</evidence>
<proteinExistence type="predicted"/>
<dbReference type="AlphaFoldDB" id="A0AAV1U2Z0"/>
<dbReference type="Proteomes" id="UP001162060">
    <property type="component" value="Unassembled WGS sequence"/>
</dbReference>
<evidence type="ECO:0008006" key="5">
    <source>
        <dbReference type="Google" id="ProtNLM"/>
    </source>
</evidence>
<evidence type="ECO:0000256" key="1">
    <source>
        <dbReference type="SAM" id="MobiDB-lite"/>
    </source>
</evidence>